<evidence type="ECO:0000313" key="1">
    <source>
        <dbReference type="EMBL" id="KAF5194605.1"/>
    </source>
</evidence>
<comment type="caution">
    <text evidence="1">The sequence shown here is derived from an EMBL/GenBank/DDBJ whole genome shotgun (WGS) entry which is preliminary data.</text>
</comment>
<dbReference type="EMBL" id="JABWDY010018491">
    <property type="protein sequence ID" value="KAF5194605.1"/>
    <property type="molecule type" value="Genomic_DNA"/>
</dbReference>
<dbReference type="AlphaFoldDB" id="A0A7J6WE07"/>
<dbReference type="Proteomes" id="UP000554482">
    <property type="component" value="Unassembled WGS sequence"/>
</dbReference>
<protein>
    <submittedName>
        <fullName evidence="1">Uncharacterized protein</fullName>
    </submittedName>
</protein>
<keyword evidence="2" id="KW-1185">Reference proteome</keyword>
<reference evidence="1 2" key="1">
    <citation type="submission" date="2020-06" db="EMBL/GenBank/DDBJ databases">
        <title>Transcriptomic and genomic resources for Thalictrum thalictroides and T. hernandezii: Facilitating candidate gene discovery in an emerging model plant lineage.</title>
        <authorList>
            <person name="Arias T."/>
            <person name="Riano-Pachon D.M."/>
            <person name="Di Stilio V.S."/>
        </authorList>
    </citation>
    <scope>NUCLEOTIDE SEQUENCE [LARGE SCALE GENOMIC DNA]</scope>
    <source>
        <strain evidence="2">cv. WT478/WT964</strain>
        <tissue evidence="1">Leaves</tissue>
    </source>
</reference>
<accession>A0A7J6WE07</accession>
<evidence type="ECO:0000313" key="2">
    <source>
        <dbReference type="Proteomes" id="UP000554482"/>
    </source>
</evidence>
<name>A0A7J6WE07_THATH</name>
<sequence length="223" mass="25184">MEHELSRIGIDGVGQFEQQNPPASKAAIESMPTIEIASSHVRYGQFYTRRNRYSSNRNMAHRTIPLVCHGGTTRLRSPRSRRISFVHVIQMVRNIENVALSANNARHSNPLMPSGRTSRLRSRRSRRISFERFAKLIKSFEEVGLSSYAPPFLAKIFTTVSLNQRAAQVSVIKAQATSSSGVRLSKEVFADSNSLLNNSKRIENLLQACTIVARKVVRRYPMQ</sequence>
<proteinExistence type="predicted"/>
<gene>
    <name evidence="1" type="ORF">FRX31_015806</name>
</gene>
<organism evidence="1 2">
    <name type="scientific">Thalictrum thalictroides</name>
    <name type="common">Rue-anemone</name>
    <name type="synonym">Anemone thalictroides</name>
    <dbReference type="NCBI Taxonomy" id="46969"/>
    <lineage>
        <taxon>Eukaryota</taxon>
        <taxon>Viridiplantae</taxon>
        <taxon>Streptophyta</taxon>
        <taxon>Embryophyta</taxon>
        <taxon>Tracheophyta</taxon>
        <taxon>Spermatophyta</taxon>
        <taxon>Magnoliopsida</taxon>
        <taxon>Ranunculales</taxon>
        <taxon>Ranunculaceae</taxon>
        <taxon>Thalictroideae</taxon>
        <taxon>Thalictrum</taxon>
    </lineage>
</organism>